<proteinExistence type="predicted"/>
<dbReference type="Pfam" id="PF19545">
    <property type="entry name" value="DUF6069"/>
    <property type="match status" value="1"/>
</dbReference>
<organism evidence="3 4">
    <name type="scientific">Dactylosporangium siamense</name>
    <dbReference type="NCBI Taxonomy" id="685454"/>
    <lineage>
        <taxon>Bacteria</taxon>
        <taxon>Bacillati</taxon>
        <taxon>Actinomycetota</taxon>
        <taxon>Actinomycetes</taxon>
        <taxon>Micromonosporales</taxon>
        <taxon>Micromonosporaceae</taxon>
        <taxon>Dactylosporangium</taxon>
    </lineage>
</organism>
<keyword evidence="1" id="KW-1133">Transmembrane helix</keyword>
<feature type="transmembrane region" description="Helical" evidence="1">
    <location>
        <begin position="108"/>
        <end position="128"/>
    </location>
</feature>
<keyword evidence="1" id="KW-0812">Transmembrane</keyword>
<evidence type="ECO:0000256" key="2">
    <source>
        <dbReference type="SAM" id="SignalP"/>
    </source>
</evidence>
<feature type="signal peptide" evidence="2">
    <location>
        <begin position="1"/>
        <end position="30"/>
    </location>
</feature>
<feature type="transmembrane region" description="Helical" evidence="1">
    <location>
        <begin position="84"/>
        <end position="102"/>
    </location>
</feature>
<dbReference type="EMBL" id="BONQ01000109">
    <property type="protein sequence ID" value="GIG48849.1"/>
    <property type="molecule type" value="Genomic_DNA"/>
</dbReference>
<keyword evidence="2" id="KW-0732">Signal</keyword>
<sequence>MTTTAVQVPATRSLLLAGVAATAVASVATAAVAAAGHAAGISLDMSGAPIPVLGFAMLTAVFSLVGLGIAALLRRFARRPRATFVRVAVALTVLSLVPDAIADSAASTKALLMLTHLVAAAIVIPAVARRLSA</sequence>
<evidence type="ECO:0000313" key="4">
    <source>
        <dbReference type="Proteomes" id="UP000660611"/>
    </source>
</evidence>
<name>A0A919UAT8_9ACTN</name>
<protein>
    <recommendedName>
        <fullName evidence="5">Cell envelope biogenesis protein OmpA</fullName>
    </recommendedName>
</protein>
<dbReference type="InterPro" id="IPR045713">
    <property type="entry name" value="DUF6069"/>
</dbReference>
<keyword evidence="1" id="KW-0472">Membrane</keyword>
<evidence type="ECO:0000256" key="1">
    <source>
        <dbReference type="SAM" id="Phobius"/>
    </source>
</evidence>
<evidence type="ECO:0000313" key="3">
    <source>
        <dbReference type="EMBL" id="GIG48849.1"/>
    </source>
</evidence>
<accession>A0A919UAT8</accession>
<dbReference type="AlphaFoldDB" id="A0A919UAT8"/>
<dbReference type="Proteomes" id="UP000660611">
    <property type="component" value="Unassembled WGS sequence"/>
</dbReference>
<dbReference type="RefSeq" id="WP_203850549.1">
    <property type="nucleotide sequence ID" value="NZ_BAAAVW010000020.1"/>
</dbReference>
<feature type="transmembrane region" description="Helical" evidence="1">
    <location>
        <begin position="50"/>
        <end position="72"/>
    </location>
</feature>
<evidence type="ECO:0008006" key="5">
    <source>
        <dbReference type="Google" id="ProtNLM"/>
    </source>
</evidence>
<gene>
    <name evidence="3" type="ORF">Dsi01nite_068900</name>
</gene>
<comment type="caution">
    <text evidence="3">The sequence shown here is derived from an EMBL/GenBank/DDBJ whole genome shotgun (WGS) entry which is preliminary data.</text>
</comment>
<feature type="chain" id="PRO_5039065021" description="Cell envelope biogenesis protein OmpA" evidence="2">
    <location>
        <begin position="31"/>
        <end position="133"/>
    </location>
</feature>
<keyword evidence="4" id="KW-1185">Reference proteome</keyword>
<reference evidence="3" key="1">
    <citation type="submission" date="2021-01" db="EMBL/GenBank/DDBJ databases">
        <title>Whole genome shotgun sequence of Dactylosporangium siamense NBRC 106093.</title>
        <authorList>
            <person name="Komaki H."/>
            <person name="Tamura T."/>
        </authorList>
    </citation>
    <scope>NUCLEOTIDE SEQUENCE</scope>
    <source>
        <strain evidence="3">NBRC 106093</strain>
    </source>
</reference>